<comment type="caution">
    <text evidence="10">The sequence shown here is derived from an EMBL/GenBank/DDBJ whole genome shotgun (WGS) entry which is preliminary data.</text>
</comment>
<evidence type="ECO:0000256" key="3">
    <source>
        <dbReference type="ARBA" id="ARBA00022588"/>
    </source>
</evidence>
<proteinExistence type="predicted"/>
<dbReference type="GO" id="GO:0031397">
    <property type="term" value="P:negative regulation of protein ubiquitination"/>
    <property type="evidence" value="ECO:0007669"/>
    <property type="project" value="TreeGrafter"/>
</dbReference>
<feature type="domain" description="RNase NYN" evidence="9">
    <location>
        <begin position="693"/>
        <end position="845"/>
    </location>
</feature>
<dbReference type="InterPro" id="IPR051101">
    <property type="entry name" value="ZC3H12/N4BP1_RNase_Reg"/>
</dbReference>
<evidence type="ECO:0000256" key="2">
    <source>
        <dbReference type="ARBA" id="ARBA00004604"/>
    </source>
</evidence>
<reference evidence="10" key="1">
    <citation type="submission" date="2020-03" db="EMBL/GenBank/DDBJ databases">
        <title>Studies in the Genomics of Life Span.</title>
        <authorList>
            <person name="Glass D."/>
        </authorList>
    </citation>
    <scope>NUCLEOTIDE SEQUENCE</scope>
    <source>
        <strain evidence="10">LTLLF</strain>
        <tissue evidence="10">Muscle</tissue>
    </source>
</reference>
<evidence type="ECO:0000256" key="1">
    <source>
        <dbReference type="ARBA" id="ARBA00004322"/>
    </source>
</evidence>
<dbReference type="GO" id="GO:0045087">
    <property type="term" value="P:innate immune response"/>
    <property type="evidence" value="ECO:0007669"/>
    <property type="project" value="UniProtKB-KW"/>
</dbReference>
<dbReference type="FunFam" id="3.40.50.11980:FF:000001">
    <property type="entry name" value="ZC3H12A isoform 1"/>
    <property type="match status" value="3"/>
</dbReference>
<evidence type="ECO:0000313" key="10">
    <source>
        <dbReference type="EMBL" id="KAH0512854.1"/>
    </source>
</evidence>
<feature type="domain" description="RNase NYN" evidence="9">
    <location>
        <begin position="1007"/>
        <end position="1159"/>
    </location>
</feature>
<dbReference type="GO" id="GO:0016605">
    <property type="term" value="C:PML body"/>
    <property type="evidence" value="ECO:0007669"/>
    <property type="project" value="UniProtKB-SubCell"/>
</dbReference>
<dbReference type="Proteomes" id="UP000710432">
    <property type="component" value="Unassembled WGS sequence"/>
</dbReference>
<keyword evidence="4" id="KW-0391">Immunity</keyword>
<sequence>MTYIIAVKFFSNTGNSKEIAKEVIIRKDGPSTQPLLLSEEIEKENQRFQGHSACAPCSVCPDVAQSRSAGVAGSTNDLTEDSTSKNTQSHTEQNMEEKNSQFPFTDSKPYTSNGSDLFSCCRTAIAVEYFWKLGHRNTPSRTIFGEGISSHVDRFILHLAEKTGGVVVSNDNFREFVNESVSWREIIAKRWLKYTFVGDIFMVPNDPLGRKGPQLVEFLGKESSVRDRQPLLRALPNVDWFSRSRNNQVANTRHQPPNGNLGASSGPWLPQQPHFTSLASIPGGEKKHLMSAQRYSGETSELREALLKTFPDSEQRQKIEEIMVAQPILNERECSFRSNVGPKSGHQTESLVTGIQRFREMLKIPYKLGLKNEPGRTDLKHIVIDGCNVAFTHGLNKFYSCRGIAIAVEYFWELGHRNITVFVPQWRTRHNPNVTEQHFLTQLQELGILALTPSRTMFGEHIASQVDRFLLCLAEKTGGVIVSNDNFREFVNESVSWREIIAKRWLQYAFVGDIFMVPNYPLGRKGPQLEEFLGKESSVRDRQPLLRALPNVDWFSRSRNNQVANTRHQPPNGNLGASSGPWLPQQPHFTSLASIPGGEKKHLMSAQRYSGETSELREALLKTFPDSEQRQKIEEIMVAQPILNERECSFRSNVGPKSGHQTESLVTGIQRFREMLKIPYKLELKDEPGRTDLKHIVIDGCNVAFTHGLKKFFSCRGIAIAVEYFWELGHRKITVFVPQWRTRLNPNVTEQHFLTQLQELGILVLTPSRTMFGEHIASHDDRFQLHLADKTGGVIVSNDNFREFVNESMSWREIIAKRLLKYTFVGDIFMVPNDPLGRKGPRLDEFLGKESSVRDRQPLLRALPNVDWFSRSRNNQVANTRHQPPNGNLGASSGPWLPQQPHFTSMASILGILENGLMPAQRYSGETSELREALLKTFPDSEQRQKIEEIMVAQPILNECEHSNRCDVGPKSGHQTESLVTGIQRFSEMLKIPYKLGLKNEPGRTDLKHIVIDGCNVAFTHGLNKFYSCRGIAIAVEYFWELGHRNITVFVPQWRTRRNPNVTEQHFLTQLQELGLLFLTPSRRAFGELIASNDNRFLLNLAEKTGGVIVSNDNFREFVNESMSWREIIAKRWLQYAFVEDIFMVPDDPLGRKGPRLEEFLGKESSVRDRQPLLRALPNVDWFSWSRNNQVANTRHQPPNGNLGASSGPWLPQQPHFTSLASIPGGEKKHLMSAQRYSAETSELREAPLKIFHDSKQKQKIDKIMVAQPILKEPKRPFWPGVGPKSWLRAQG</sequence>
<comment type="subcellular location">
    <subcellularLocation>
        <location evidence="1">Nucleus</location>
        <location evidence="1">PML body</location>
    </subcellularLocation>
    <subcellularLocation>
        <location evidence="2">Nucleus</location>
        <location evidence="2">Nucleolus</location>
    </subcellularLocation>
</comment>
<evidence type="ECO:0000256" key="8">
    <source>
        <dbReference type="SAM" id="MobiDB-lite"/>
    </source>
</evidence>
<keyword evidence="6" id="KW-0539">Nucleus</keyword>
<accession>A0A8J6GM33</accession>
<dbReference type="Pfam" id="PF11977">
    <property type="entry name" value="RNase_Zc3h12a"/>
    <property type="match status" value="4"/>
</dbReference>
<evidence type="ECO:0000256" key="5">
    <source>
        <dbReference type="ARBA" id="ARBA00022884"/>
    </source>
</evidence>
<dbReference type="InterPro" id="IPR021869">
    <property type="entry name" value="RNase_Zc3h12_NYN"/>
</dbReference>
<evidence type="ECO:0000313" key="11">
    <source>
        <dbReference type="Proteomes" id="UP000710432"/>
    </source>
</evidence>
<evidence type="ECO:0000259" key="9">
    <source>
        <dbReference type="Pfam" id="PF11977"/>
    </source>
</evidence>
<dbReference type="EMBL" id="JAATJU010021700">
    <property type="protein sequence ID" value="KAH0512854.1"/>
    <property type="molecule type" value="Genomic_DNA"/>
</dbReference>
<feature type="domain" description="RNase NYN" evidence="9">
    <location>
        <begin position="379"/>
        <end position="531"/>
    </location>
</feature>
<dbReference type="GO" id="GO:0003723">
    <property type="term" value="F:RNA binding"/>
    <property type="evidence" value="ECO:0007669"/>
    <property type="project" value="UniProtKB-KW"/>
</dbReference>
<keyword evidence="5" id="KW-0694">RNA-binding</keyword>
<evidence type="ECO:0000256" key="7">
    <source>
        <dbReference type="ARBA" id="ARBA00039336"/>
    </source>
</evidence>
<dbReference type="GO" id="GO:0032435">
    <property type="term" value="P:negative regulation of proteasomal ubiquitin-dependent protein catabolic process"/>
    <property type="evidence" value="ECO:0007669"/>
    <property type="project" value="TreeGrafter"/>
</dbReference>
<dbReference type="PANTHER" id="PTHR12876:SF26">
    <property type="entry name" value="NEDD4-BINDING PROTEIN 1"/>
    <property type="match status" value="1"/>
</dbReference>
<dbReference type="GO" id="GO:0005730">
    <property type="term" value="C:nucleolus"/>
    <property type="evidence" value="ECO:0007669"/>
    <property type="project" value="UniProtKB-SubCell"/>
</dbReference>
<name>A0A8J6GM33_MICOH</name>
<protein>
    <recommendedName>
        <fullName evidence="7">NEDD4-binding protein 1</fullName>
    </recommendedName>
</protein>
<evidence type="ECO:0000256" key="6">
    <source>
        <dbReference type="ARBA" id="ARBA00023242"/>
    </source>
</evidence>
<organism evidence="10 11">
    <name type="scientific">Microtus ochrogaster</name>
    <name type="common">Prairie vole</name>
    <dbReference type="NCBI Taxonomy" id="79684"/>
    <lineage>
        <taxon>Eukaryota</taxon>
        <taxon>Metazoa</taxon>
        <taxon>Chordata</taxon>
        <taxon>Craniata</taxon>
        <taxon>Vertebrata</taxon>
        <taxon>Euteleostomi</taxon>
        <taxon>Mammalia</taxon>
        <taxon>Eutheria</taxon>
        <taxon>Euarchontoglires</taxon>
        <taxon>Glires</taxon>
        <taxon>Rodentia</taxon>
        <taxon>Myomorpha</taxon>
        <taxon>Muroidea</taxon>
        <taxon>Cricetidae</taxon>
        <taxon>Arvicolinae</taxon>
        <taxon>Microtus</taxon>
    </lineage>
</organism>
<dbReference type="PANTHER" id="PTHR12876">
    <property type="entry name" value="N4BP1-RELATED"/>
    <property type="match status" value="1"/>
</dbReference>
<feature type="domain" description="RNase NYN" evidence="9">
    <location>
        <begin position="138"/>
        <end position="215"/>
    </location>
</feature>
<dbReference type="CDD" id="cd18728">
    <property type="entry name" value="PIN_N4BP1-like"/>
    <property type="match status" value="1"/>
</dbReference>
<keyword evidence="3" id="KW-0399">Innate immunity</keyword>
<dbReference type="Gene3D" id="3.40.50.11980">
    <property type="match status" value="4"/>
</dbReference>
<evidence type="ECO:0000256" key="4">
    <source>
        <dbReference type="ARBA" id="ARBA00022859"/>
    </source>
</evidence>
<feature type="region of interest" description="Disordered" evidence="8">
    <location>
        <begin position="71"/>
        <end position="106"/>
    </location>
</feature>
<gene>
    <name evidence="10" type="ORF">LTLLF_142775</name>
</gene>